<keyword evidence="2" id="KW-1133">Transmembrane helix</keyword>
<sequence>MSEQPVGEQASPHRESEYPIFPPPQVTWKPPTPRVVVKRDLLPAISILSTVALLGLAVGWLWSRLAPPQRKVITQDGQAASLTDESYHRFDDLVIFMLLCLAAGIVAGVAVWYLRERRGPVVMLAAVAGGALGGWLAMAVGRAWADGRWPMPKSVKPLDIVSVSPVLESSWGLLLWPLMTALAYGVLAAMNGMDDLGRRLG</sequence>
<feature type="transmembrane region" description="Helical" evidence="2">
    <location>
        <begin position="93"/>
        <end position="114"/>
    </location>
</feature>
<feature type="transmembrane region" description="Helical" evidence="2">
    <location>
        <begin position="171"/>
        <end position="190"/>
    </location>
</feature>
<dbReference type="RefSeq" id="WP_133905908.1">
    <property type="nucleotide sequence ID" value="NZ_SOCP01000011.1"/>
</dbReference>
<reference evidence="3 4" key="1">
    <citation type="submission" date="2019-03" db="EMBL/GenBank/DDBJ databases">
        <title>Genomic Encyclopedia of Archaeal and Bacterial Type Strains, Phase II (KMG-II): from individual species to whole genera.</title>
        <authorList>
            <person name="Goeker M."/>
        </authorList>
    </citation>
    <scope>NUCLEOTIDE SEQUENCE [LARGE SCALE GENOMIC DNA]</scope>
    <source>
        <strain evidence="3 4">DSM 45499</strain>
    </source>
</reference>
<comment type="caution">
    <text evidence="3">The sequence shown here is derived from an EMBL/GenBank/DDBJ whole genome shotgun (WGS) entry which is preliminary data.</text>
</comment>
<dbReference type="AlphaFoldDB" id="A0A4R7VBF3"/>
<dbReference type="OrthoDB" id="4557003at2"/>
<organism evidence="3 4">
    <name type="scientific">Actinophytocola oryzae</name>
    <dbReference type="NCBI Taxonomy" id="502181"/>
    <lineage>
        <taxon>Bacteria</taxon>
        <taxon>Bacillati</taxon>
        <taxon>Actinomycetota</taxon>
        <taxon>Actinomycetes</taxon>
        <taxon>Pseudonocardiales</taxon>
        <taxon>Pseudonocardiaceae</taxon>
    </lineage>
</organism>
<feature type="transmembrane region" description="Helical" evidence="2">
    <location>
        <begin position="41"/>
        <end position="62"/>
    </location>
</feature>
<keyword evidence="4" id="KW-1185">Reference proteome</keyword>
<dbReference type="Pfam" id="PF10821">
    <property type="entry name" value="DUF2567"/>
    <property type="match status" value="1"/>
</dbReference>
<dbReference type="EMBL" id="SOCP01000011">
    <property type="protein sequence ID" value="TDV46258.1"/>
    <property type="molecule type" value="Genomic_DNA"/>
</dbReference>
<gene>
    <name evidence="3" type="ORF">CLV71_111216</name>
</gene>
<dbReference type="InterPro" id="IPR021213">
    <property type="entry name" value="DUF2567"/>
</dbReference>
<feature type="transmembrane region" description="Helical" evidence="2">
    <location>
        <begin position="121"/>
        <end position="145"/>
    </location>
</feature>
<feature type="region of interest" description="Disordered" evidence="1">
    <location>
        <begin position="1"/>
        <end position="24"/>
    </location>
</feature>
<proteinExistence type="predicted"/>
<keyword evidence="2" id="KW-0472">Membrane</keyword>
<dbReference type="Proteomes" id="UP000294927">
    <property type="component" value="Unassembled WGS sequence"/>
</dbReference>
<keyword evidence="2" id="KW-0812">Transmembrane</keyword>
<evidence type="ECO:0000256" key="1">
    <source>
        <dbReference type="SAM" id="MobiDB-lite"/>
    </source>
</evidence>
<accession>A0A4R7VBF3</accession>
<name>A0A4R7VBF3_9PSEU</name>
<protein>
    <submittedName>
        <fullName evidence="3">Uncharacterized protein DUF2567</fullName>
    </submittedName>
</protein>
<evidence type="ECO:0000313" key="3">
    <source>
        <dbReference type="EMBL" id="TDV46258.1"/>
    </source>
</evidence>
<evidence type="ECO:0000256" key="2">
    <source>
        <dbReference type="SAM" id="Phobius"/>
    </source>
</evidence>
<evidence type="ECO:0000313" key="4">
    <source>
        <dbReference type="Proteomes" id="UP000294927"/>
    </source>
</evidence>